<dbReference type="PROSITE" id="PS50904">
    <property type="entry name" value="PRELI_MSF1"/>
    <property type="match status" value="1"/>
</dbReference>
<accession>A0A3S3PLI1</accession>
<dbReference type="EMBL" id="NCKU01006042">
    <property type="protein sequence ID" value="RWS03898.1"/>
    <property type="molecule type" value="Genomic_DNA"/>
</dbReference>
<sequence length="181" mass="21423">MIPVFVGSDIIFEEKSEDGSMHIIERRCKLNVDAPYLLKKISGIDYFYCIQKNILDRRSRTLKIEAWNESFANRIIIQEYCTYYVHPENPDWTCFEQSASLEVKSFFGFESVVEKLAAKHYAANIKKGKEIIDYYIEELRKEGTTYIPPFVEEKSQNRQEIQSFQEYQEYRGLNFGLLVLR</sequence>
<dbReference type="GO" id="GO:0005758">
    <property type="term" value="C:mitochondrial intermembrane space"/>
    <property type="evidence" value="ECO:0007669"/>
    <property type="project" value="InterPro"/>
</dbReference>
<protein>
    <submittedName>
        <fullName evidence="2">SEC14-like protein 1</fullName>
    </submittedName>
</protein>
<dbReference type="InterPro" id="IPR006797">
    <property type="entry name" value="PRELI/MSF1_dom"/>
</dbReference>
<dbReference type="PANTHER" id="PTHR11158">
    <property type="entry name" value="MSF1/PX19 RELATED"/>
    <property type="match status" value="1"/>
</dbReference>
<keyword evidence="4" id="KW-1185">Reference proteome</keyword>
<comment type="caution">
    <text evidence="2">The sequence shown here is derived from an EMBL/GenBank/DDBJ whole genome shotgun (WGS) entry which is preliminary data.</text>
</comment>
<dbReference type="EMBL" id="NCKU01005062">
    <property type="protein sequence ID" value="RWS05060.1"/>
    <property type="molecule type" value="Genomic_DNA"/>
</dbReference>
<dbReference type="Proteomes" id="UP000285301">
    <property type="component" value="Unassembled WGS sequence"/>
</dbReference>
<dbReference type="OrthoDB" id="30289at2759"/>
<gene>
    <name evidence="3" type="ORF">B4U79_01819</name>
    <name evidence="2" type="ORF">B4U79_05800</name>
</gene>
<dbReference type="AlphaFoldDB" id="A0A3S3PLI1"/>
<feature type="domain" description="PRELI/MSF1" evidence="1">
    <location>
        <begin position="1"/>
        <end position="144"/>
    </location>
</feature>
<reference evidence="2" key="2">
    <citation type="submission" date="2018-11" db="EMBL/GenBank/DDBJ databases">
        <title>Trombidioid mite genomics.</title>
        <authorList>
            <person name="Dong X."/>
        </authorList>
    </citation>
    <scope>NUCLEOTIDE SEQUENCE</scope>
    <source>
        <strain evidence="2">UoL-WK</strain>
    </source>
</reference>
<reference evidence="2 4" key="1">
    <citation type="journal article" date="2018" name="Gigascience">
        <title>Genomes of trombidid mites reveal novel predicted allergens and laterally-transferred genes associated with secondary metabolism.</title>
        <authorList>
            <person name="Dong X."/>
            <person name="Chaisiri K."/>
            <person name="Xia D."/>
            <person name="Armstrong S.D."/>
            <person name="Fang Y."/>
            <person name="Donnelly M.J."/>
            <person name="Kadowaki T."/>
            <person name="McGarry J.W."/>
            <person name="Darby A.C."/>
            <person name="Makepeace B.L."/>
        </authorList>
    </citation>
    <scope>NUCLEOTIDE SEQUENCE [LARGE SCALE GENOMIC DNA]</scope>
    <source>
        <strain evidence="2">UoL-WK</strain>
    </source>
</reference>
<dbReference type="STRING" id="1965070.A0A3S3PLI1"/>
<evidence type="ECO:0000259" key="1">
    <source>
        <dbReference type="PROSITE" id="PS50904"/>
    </source>
</evidence>
<evidence type="ECO:0000313" key="3">
    <source>
        <dbReference type="EMBL" id="RWS05060.1"/>
    </source>
</evidence>
<organism evidence="2 4">
    <name type="scientific">Dinothrombium tinctorium</name>
    <dbReference type="NCBI Taxonomy" id="1965070"/>
    <lineage>
        <taxon>Eukaryota</taxon>
        <taxon>Metazoa</taxon>
        <taxon>Ecdysozoa</taxon>
        <taxon>Arthropoda</taxon>
        <taxon>Chelicerata</taxon>
        <taxon>Arachnida</taxon>
        <taxon>Acari</taxon>
        <taxon>Acariformes</taxon>
        <taxon>Trombidiformes</taxon>
        <taxon>Prostigmata</taxon>
        <taxon>Anystina</taxon>
        <taxon>Parasitengona</taxon>
        <taxon>Trombidioidea</taxon>
        <taxon>Trombidiidae</taxon>
        <taxon>Dinothrombium</taxon>
    </lineage>
</organism>
<evidence type="ECO:0000313" key="4">
    <source>
        <dbReference type="Proteomes" id="UP000285301"/>
    </source>
</evidence>
<dbReference type="Pfam" id="PF04707">
    <property type="entry name" value="PRELI"/>
    <property type="match status" value="1"/>
</dbReference>
<name>A0A3S3PLI1_9ACAR</name>
<evidence type="ECO:0000313" key="2">
    <source>
        <dbReference type="EMBL" id="RWS03898.1"/>
    </source>
</evidence>
<dbReference type="InterPro" id="IPR037365">
    <property type="entry name" value="Slowmo/Ups"/>
</dbReference>
<proteinExistence type="predicted"/>